<feature type="binding site" evidence="17">
    <location>
        <begin position="303"/>
        <end position="309"/>
    </location>
    <ligand>
        <name>NADP(+)</name>
        <dbReference type="ChEBI" id="CHEBI:58349"/>
    </ligand>
</feature>
<dbReference type="NCBIfam" id="TIGR00326">
    <property type="entry name" value="eubact_ribD"/>
    <property type="match status" value="1"/>
</dbReference>
<feature type="binding site" evidence="17">
    <location>
        <position position="301"/>
    </location>
    <ligand>
        <name>substrate</name>
    </ligand>
</feature>
<comment type="cofactor">
    <cofactor evidence="15 18">
        <name>Zn(2+)</name>
        <dbReference type="ChEBI" id="CHEBI:29105"/>
    </cofactor>
    <text evidence="15 18">Binds 1 zinc ion.</text>
</comment>
<keyword evidence="8 15" id="KW-0378">Hydrolase</keyword>
<dbReference type="SUPFAM" id="SSF53597">
    <property type="entry name" value="Dihydrofolate reductase-like"/>
    <property type="match status" value="1"/>
</dbReference>
<keyword evidence="12" id="KW-0511">Multifunctional enzyme</keyword>
<gene>
    <name evidence="20" type="primary">ribD</name>
    <name evidence="20" type="ORF">D3A95_07130</name>
</gene>
<proteinExistence type="inferred from homology"/>
<sequence length="379" mass="40450">MRSAPVVEETATLDAQYMGHCLELAARAKGCTAPNPLVGCVIVAEGRVIGEGFHPKAGEPHAEVFALRSVSESDRPLLSKATLYVNLEPCNHYGRTPPCTEAIIAAGIPKVVVGMIDPNPQVAGAGVERLRSAGIEVTVGVREAECQRLNEAFVHRVRYQRPFGILKYAMTLDGKIASSAGHSLWVSGEAARAMVHQLRSECDAVIVGGNTVRLDNPLLTSRHERNPLRVVMSRTLDLPSDASLWETTTAPTLVITAAAPQHPLIPQLQARGVEVVHLESLTPTTVMAQLYQRGMMTVLWECGGSLAAAAIAEGMVQKVWAFIAPKIIGGSNAPAPVADLGLTKMNEALCLEDVSWQTVGEDILVVGYLPSRSPAPSPQ</sequence>
<evidence type="ECO:0000256" key="12">
    <source>
        <dbReference type="ARBA" id="ARBA00023268"/>
    </source>
</evidence>
<dbReference type="GO" id="GO:0008703">
    <property type="term" value="F:5-amino-6-(5-phosphoribosylamino)uracil reductase activity"/>
    <property type="evidence" value="ECO:0007669"/>
    <property type="project" value="UniProtKB-EC"/>
</dbReference>
<evidence type="ECO:0000256" key="17">
    <source>
        <dbReference type="PIRSR" id="PIRSR006769-2"/>
    </source>
</evidence>
<evidence type="ECO:0000256" key="16">
    <source>
        <dbReference type="PIRSR" id="PIRSR006769-1"/>
    </source>
</evidence>
<reference evidence="21" key="1">
    <citation type="submission" date="2018-09" db="EMBL/GenBank/DDBJ databases">
        <title>Complete genome sequence of thermophilic cyanobacteria strain Thermosynechococcus elongatus PKUAC-SCTE542.</title>
        <authorList>
            <person name="Liang Y."/>
            <person name="Tang J."/>
            <person name="Daroch M."/>
        </authorList>
    </citation>
    <scope>NUCLEOTIDE SEQUENCE [LARGE SCALE GENOMIC DNA]</scope>
    <source>
        <strain evidence="21">E542</strain>
    </source>
</reference>
<evidence type="ECO:0000256" key="11">
    <source>
        <dbReference type="ARBA" id="ARBA00023002"/>
    </source>
</evidence>
<evidence type="ECO:0000256" key="9">
    <source>
        <dbReference type="ARBA" id="ARBA00022833"/>
    </source>
</evidence>
<keyword evidence="9 15" id="KW-0862">Zinc</keyword>
<feature type="binding site" evidence="17">
    <location>
        <position position="185"/>
    </location>
    <ligand>
        <name>NADP(+)</name>
        <dbReference type="ChEBI" id="CHEBI:58349"/>
    </ligand>
</feature>
<dbReference type="InterPro" id="IPR050765">
    <property type="entry name" value="Riboflavin_Biosynth_HTPR"/>
</dbReference>
<dbReference type="InterPro" id="IPR016193">
    <property type="entry name" value="Cytidine_deaminase-like"/>
</dbReference>
<dbReference type="Gene3D" id="3.40.430.10">
    <property type="entry name" value="Dihydrofolate Reductase, subunit A"/>
    <property type="match status" value="1"/>
</dbReference>
<comment type="similarity">
    <text evidence="4 15">In the N-terminal section; belongs to the cytidine and deoxycytidylate deaminase family.</text>
</comment>
<dbReference type="InterPro" id="IPR016192">
    <property type="entry name" value="APOBEC/CMP_deaminase_Zn-bd"/>
</dbReference>
<evidence type="ECO:0000256" key="8">
    <source>
        <dbReference type="ARBA" id="ARBA00022801"/>
    </source>
</evidence>
<evidence type="ECO:0000256" key="5">
    <source>
        <dbReference type="ARBA" id="ARBA00007417"/>
    </source>
</evidence>
<comment type="catalytic activity">
    <reaction evidence="13 15">
        <text>5-amino-6-(5-phospho-D-ribitylamino)uracil + NADP(+) = 5-amino-6-(5-phospho-D-ribosylamino)uracil + NADPH + H(+)</text>
        <dbReference type="Rhea" id="RHEA:17845"/>
        <dbReference type="ChEBI" id="CHEBI:15378"/>
        <dbReference type="ChEBI" id="CHEBI:57783"/>
        <dbReference type="ChEBI" id="CHEBI:58349"/>
        <dbReference type="ChEBI" id="CHEBI:58421"/>
        <dbReference type="ChEBI" id="CHEBI:58453"/>
        <dbReference type="EC" id="1.1.1.193"/>
    </reaction>
</comment>
<comment type="pathway">
    <text evidence="3 15">Cofactor biosynthesis; riboflavin biosynthesis; 5-amino-6-(D-ribitylamino)uracil from GTP: step 3/4.</text>
</comment>
<dbReference type="GO" id="GO:0050661">
    <property type="term" value="F:NADP binding"/>
    <property type="evidence" value="ECO:0007669"/>
    <property type="project" value="InterPro"/>
</dbReference>
<dbReference type="GO" id="GO:0008835">
    <property type="term" value="F:diaminohydroxyphosphoribosylaminopyrimidine deaminase activity"/>
    <property type="evidence" value="ECO:0007669"/>
    <property type="project" value="UniProtKB-EC"/>
</dbReference>
<dbReference type="PANTHER" id="PTHR38011">
    <property type="entry name" value="DIHYDROFOLATE REDUCTASE FAMILY PROTEIN (AFU_ORTHOLOGUE AFUA_8G06820)"/>
    <property type="match status" value="1"/>
</dbReference>
<dbReference type="SUPFAM" id="SSF53927">
    <property type="entry name" value="Cytidine deaminase-like"/>
    <property type="match status" value="1"/>
</dbReference>
<feature type="binding site" evidence="17">
    <location>
        <position position="199"/>
    </location>
    <ligand>
        <name>NADP(+)</name>
        <dbReference type="ChEBI" id="CHEBI:58349"/>
    </ligand>
</feature>
<dbReference type="RefSeq" id="WP_181494373.1">
    <property type="nucleotide sequence ID" value="NZ_CP032152.1"/>
</dbReference>
<dbReference type="UniPathway" id="UPA00275">
    <property type="reaction ID" value="UER00401"/>
</dbReference>
<accession>A0A3B7MEZ5</accession>
<dbReference type="PANTHER" id="PTHR38011:SF7">
    <property type="entry name" value="2,5-DIAMINO-6-RIBOSYLAMINO-4(3H)-PYRIMIDINONE 5'-PHOSPHATE REDUCTASE"/>
    <property type="match status" value="1"/>
</dbReference>
<dbReference type="InterPro" id="IPR002125">
    <property type="entry name" value="CMP_dCMP_dom"/>
</dbReference>
<dbReference type="InterPro" id="IPR024072">
    <property type="entry name" value="DHFR-like_dom_sf"/>
</dbReference>
<dbReference type="InterPro" id="IPR002734">
    <property type="entry name" value="RibDG_C"/>
</dbReference>
<feature type="binding site" evidence="18">
    <location>
        <position position="99"/>
    </location>
    <ligand>
        <name>Zn(2+)</name>
        <dbReference type="ChEBI" id="CHEBI:29105"/>
        <note>catalytic</note>
    </ligand>
</feature>
<keyword evidence="11 15" id="KW-0560">Oxidoreductase</keyword>
<dbReference type="EMBL" id="CP032152">
    <property type="protein sequence ID" value="AXY67971.1"/>
    <property type="molecule type" value="Genomic_DNA"/>
</dbReference>
<dbReference type="Pfam" id="PF01872">
    <property type="entry name" value="RibD_C"/>
    <property type="match status" value="1"/>
</dbReference>
<evidence type="ECO:0000313" key="20">
    <source>
        <dbReference type="EMBL" id="AXY67971.1"/>
    </source>
</evidence>
<keyword evidence="10 15" id="KW-0521">NADP</keyword>
<dbReference type="PROSITE" id="PS51747">
    <property type="entry name" value="CYT_DCMP_DEAMINASES_2"/>
    <property type="match status" value="1"/>
</dbReference>
<keyword evidence="7 15" id="KW-0479">Metal-binding</keyword>
<dbReference type="CDD" id="cd01284">
    <property type="entry name" value="Riboflavin_deaminase-reductase"/>
    <property type="match status" value="1"/>
</dbReference>
<dbReference type="FunFam" id="3.40.140.10:FF:000025">
    <property type="entry name" value="Riboflavin biosynthesis protein RibD"/>
    <property type="match status" value="1"/>
</dbReference>
<comment type="pathway">
    <text evidence="2 15">Cofactor biosynthesis; riboflavin biosynthesis; 5-amino-6-(D-ribitylamino)uracil from GTP: step 2/4.</text>
</comment>
<name>A0A3B7MEZ5_9CYAN</name>
<feature type="binding site" evidence="17">
    <location>
        <position position="211"/>
    </location>
    <ligand>
        <name>NADP(+)</name>
        <dbReference type="ChEBI" id="CHEBI:58349"/>
    </ligand>
</feature>
<dbReference type="EC" id="1.1.1.193" evidence="15"/>
<keyword evidence="6 15" id="KW-0686">Riboflavin biosynthesis</keyword>
<evidence type="ECO:0000256" key="6">
    <source>
        <dbReference type="ARBA" id="ARBA00022619"/>
    </source>
</evidence>
<evidence type="ECO:0000256" key="7">
    <source>
        <dbReference type="ARBA" id="ARBA00022723"/>
    </source>
</evidence>
<keyword evidence="21" id="KW-1185">Reference proteome</keyword>
<comment type="similarity">
    <text evidence="5 15">In the C-terminal section; belongs to the HTP reductase family.</text>
</comment>
<dbReference type="Pfam" id="PF00383">
    <property type="entry name" value="dCMP_cyt_deam_1"/>
    <property type="match status" value="1"/>
</dbReference>
<evidence type="ECO:0000256" key="13">
    <source>
        <dbReference type="ARBA" id="ARBA00049861"/>
    </source>
</evidence>
<evidence type="ECO:0000256" key="4">
    <source>
        <dbReference type="ARBA" id="ARBA00005259"/>
    </source>
</evidence>
<protein>
    <recommendedName>
        <fullName evidence="15">Riboflavin biosynthesis protein RibD</fullName>
    </recommendedName>
    <domain>
        <recommendedName>
            <fullName evidence="15">Diaminohydroxyphosphoribosylaminopyrimidine deaminase</fullName>
            <shortName evidence="15">DRAP deaminase</shortName>
            <ecNumber evidence="15">3.5.4.26</ecNumber>
        </recommendedName>
        <alternativeName>
            <fullName evidence="15">Riboflavin-specific deaminase</fullName>
        </alternativeName>
    </domain>
    <domain>
        <recommendedName>
            <fullName evidence="15">5-amino-6-(5-phosphoribosylamino)uracil reductase</fullName>
            <ecNumber evidence="15">1.1.1.193</ecNumber>
        </recommendedName>
        <alternativeName>
            <fullName evidence="15">HTP reductase</fullName>
        </alternativeName>
    </domain>
</protein>
<dbReference type="AlphaFoldDB" id="A0A3B7MEZ5"/>
<feature type="binding site" evidence="17">
    <location>
        <position position="222"/>
    </location>
    <ligand>
        <name>substrate</name>
    </ligand>
</feature>
<dbReference type="InterPro" id="IPR004794">
    <property type="entry name" value="Eubact_RibD"/>
</dbReference>
<feature type="binding site" evidence="17">
    <location>
        <position position="215"/>
    </location>
    <ligand>
        <name>NADP(+)</name>
        <dbReference type="ChEBI" id="CHEBI:58349"/>
    </ligand>
</feature>
<evidence type="ECO:0000256" key="14">
    <source>
        <dbReference type="ARBA" id="ARBA00049886"/>
    </source>
</evidence>
<dbReference type="InterPro" id="IPR011549">
    <property type="entry name" value="RibD_C"/>
</dbReference>
<dbReference type="Gene3D" id="3.40.140.10">
    <property type="entry name" value="Cytidine Deaminase, domain 2"/>
    <property type="match status" value="1"/>
</dbReference>
<dbReference type="PIRSF" id="PIRSF006769">
    <property type="entry name" value="RibD"/>
    <property type="match status" value="1"/>
</dbReference>
<feature type="domain" description="CMP/dCMP-type deaminase" evidence="19">
    <location>
        <begin position="12"/>
        <end position="138"/>
    </location>
</feature>
<dbReference type="GO" id="GO:0009231">
    <property type="term" value="P:riboflavin biosynthetic process"/>
    <property type="evidence" value="ECO:0007669"/>
    <property type="project" value="UniProtKB-UniPathway"/>
</dbReference>
<evidence type="ECO:0000259" key="19">
    <source>
        <dbReference type="PROSITE" id="PS51747"/>
    </source>
</evidence>
<evidence type="ECO:0000256" key="10">
    <source>
        <dbReference type="ARBA" id="ARBA00022857"/>
    </source>
</evidence>
<evidence type="ECO:0000313" key="21">
    <source>
        <dbReference type="Proteomes" id="UP000261812"/>
    </source>
</evidence>
<evidence type="ECO:0000256" key="3">
    <source>
        <dbReference type="ARBA" id="ARBA00004910"/>
    </source>
</evidence>
<feature type="active site" description="Proton donor" evidence="16">
    <location>
        <position position="63"/>
    </location>
</feature>
<evidence type="ECO:0000256" key="1">
    <source>
        <dbReference type="ARBA" id="ARBA00002151"/>
    </source>
</evidence>
<feature type="binding site" evidence="18">
    <location>
        <position position="61"/>
    </location>
    <ligand>
        <name>Zn(2+)</name>
        <dbReference type="ChEBI" id="CHEBI:29105"/>
        <note>catalytic</note>
    </ligand>
</feature>
<dbReference type="GO" id="GO:0008270">
    <property type="term" value="F:zinc ion binding"/>
    <property type="evidence" value="ECO:0007669"/>
    <property type="project" value="InterPro"/>
</dbReference>
<dbReference type="PROSITE" id="PS00903">
    <property type="entry name" value="CYT_DCMP_DEAMINASES_1"/>
    <property type="match status" value="1"/>
</dbReference>
<feature type="binding site" evidence="17">
    <location>
        <position position="169"/>
    </location>
    <ligand>
        <name>NADP(+)</name>
        <dbReference type="ChEBI" id="CHEBI:58349"/>
    </ligand>
</feature>
<feature type="binding site" evidence="17">
    <location>
        <position position="219"/>
    </location>
    <ligand>
        <name>substrate</name>
    </ligand>
</feature>
<evidence type="ECO:0000256" key="18">
    <source>
        <dbReference type="PIRSR" id="PIRSR006769-3"/>
    </source>
</evidence>
<dbReference type="Proteomes" id="UP000261812">
    <property type="component" value="Chromosome"/>
</dbReference>
<organism evidence="20 21">
    <name type="scientific">Thermosynechococcus sichuanensis E542</name>
    <dbReference type="NCBI Taxonomy" id="2016101"/>
    <lineage>
        <taxon>Bacteria</taxon>
        <taxon>Bacillati</taxon>
        <taxon>Cyanobacteriota</taxon>
        <taxon>Cyanophyceae</taxon>
        <taxon>Acaryochloridales</taxon>
        <taxon>Thermosynechococcaceae</taxon>
        <taxon>Thermosynechococcus</taxon>
        <taxon>Thermosynechococcus sichuanensis</taxon>
    </lineage>
</organism>
<comment type="function">
    <text evidence="1 15">Converts 2,5-diamino-6-(ribosylamino)-4(3h)-pyrimidinone 5'-phosphate into 5-amino-6-(ribosylamino)-2,4(1h,3h)-pyrimidinedione 5'-phosphate.</text>
</comment>
<dbReference type="NCBIfam" id="TIGR00227">
    <property type="entry name" value="ribD_Cterm"/>
    <property type="match status" value="1"/>
</dbReference>
<dbReference type="KEGG" id="tsq:D3A95_07130"/>
<feature type="binding site" evidence="18">
    <location>
        <position position="90"/>
    </location>
    <ligand>
        <name>Zn(2+)</name>
        <dbReference type="ChEBI" id="CHEBI:29105"/>
        <note>catalytic</note>
    </ligand>
</feature>
<dbReference type="EC" id="3.5.4.26" evidence="15"/>
<evidence type="ECO:0000256" key="15">
    <source>
        <dbReference type="PIRNR" id="PIRNR006769"/>
    </source>
</evidence>
<comment type="catalytic activity">
    <reaction evidence="14 15">
        <text>2,5-diamino-6-hydroxy-4-(5-phosphoribosylamino)-pyrimidine + H2O + H(+) = 5-amino-6-(5-phospho-D-ribosylamino)uracil + NH4(+)</text>
        <dbReference type="Rhea" id="RHEA:21868"/>
        <dbReference type="ChEBI" id="CHEBI:15377"/>
        <dbReference type="ChEBI" id="CHEBI:15378"/>
        <dbReference type="ChEBI" id="CHEBI:28938"/>
        <dbReference type="ChEBI" id="CHEBI:58453"/>
        <dbReference type="ChEBI" id="CHEBI:58614"/>
        <dbReference type="EC" id="3.5.4.26"/>
    </reaction>
</comment>
<evidence type="ECO:0000256" key="2">
    <source>
        <dbReference type="ARBA" id="ARBA00004882"/>
    </source>
</evidence>
<feature type="binding site" evidence="17">
    <location>
        <position position="183"/>
    </location>
    <ligand>
        <name>substrate</name>
    </ligand>
</feature>